<keyword evidence="4 5" id="KW-0472">Membrane</keyword>
<gene>
    <name evidence="6" type="primary">zupT</name>
    <name evidence="6" type="ORF">DSM104443_02572</name>
</gene>
<evidence type="ECO:0000313" key="7">
    <source>
        <dbReference type="Proteomes" id="UP000501534"/>
    </source>
</evidence>
<feature type="transmembrane region" description="Helical" evidence="5">
    <location>
        <begin position="174"/>
        <end position="195"/>
    </location>
</feature>
<dbReference type="GO" id="GO:0016020">
    <property type="term" value="C:membrane"/>
    <property type="evidence" value="ECO:0007669"/>
    <property type="project" value="UniProtKB-SubCell"/>
</dbReference>
<name>A0A6M4GWV8_9PROT</name>
<evidence type="ECO:0000256" key="4">
    <source>
        <dbReference type="ARBA" id="ARBA00023136"/>
    </source>
</evidence>
<evidence type="ECO:0000256" key="2">
    <source>
        <dbReference type="ARBA" id="ARBA00022692"/>
    </source>
</evidence>
<feature type="transmembrane region" description="Helical" evidence="5">
    <location>
        <begin position="234"/>
        <end position="252"/>
    </location>
</feature>
<dbReference type="RefSeq" id="WP_171092891.1">
    <property type="nucleotide sequence ID" value="NZ_CP053069.1"/>
</dbReference>
<dbReference type="GO" id="GO:0046873">
    <property type="term" value="F:metal ion transmembrane transporter activity"/>
    <property type="evidence" value="ECO:0007669"/>
    <property type="project" value="InterPro"/>
</dbReference>
<keyword evidence="2 5" id="KW-0812">Transmembrane</keyword>
<dbReference type="PANTHER" id="PTHR16950">
    <property type="entry name" value="ZINC TRANSPORTER SLC39A7 HISTIDINE-RICH MEMBRANE PROTEIN KE4"/>
    <property type="match status" value="1"/>
</dbReference>
<dbReference type="AlphaFoldDB" id="A0A6M4GWV8"/>
<keyword evidence="3 5" id="KW-1133">Transmembrane helix</keyword>
<reference evidence="6 7" key="1">
    <citation type="submission" date="2020-04" db="EMBL/GenBank/DDBJ databases">
        <title>Usitatibacter rugosus gen. nov., sp. nov. and Usitatibacter palustris sp. nov., novel members of Usitatibacteraceae fam. nov. within the order Nitrosomonadales isolated from soil.</title>
        <authorList>
            <person name="Huber K.J."/>
            <person name="Neumann-Schaal M."/>
            <person name="Geppert A."/>
            <person name="Luckner M."/>
            <person name="Wanner G."/>
            <person name="Overmann J."/>
        </authorList>
    </citation>
    <scope>NUCLEOTIDE SEQUENCE [LARGE SCALE GENOMIC DNA]</scope>
    <source>
        <strain evidence="6 7">0125_3</strain>
    </source>
</reference>
<protein>
    <submittedName>
        <fullName evidence="6">Zinc transporter ZupT</fullName>
    </submittedName>
</protein>
<dbReference type="InterPro" id="IPR003689">
    <property type="entry name" value="ZIP"/>
</dbReference>
<comment type="subcellular location">
    <subcellularLocation>
        <location evidence="1">Membrane</location>
        <topology evidence="1">Multi-pass membrane protein</topology>
    </subcellularLocation>
</comment>
<evidence type="ECO:0000256" key="1">
    <source>
        <dbReference type="ARBA" id="ARBA00004141"/>
    </source>
</evidence>
<evidence type="ECO:0000256" key="3">
    <source>
        <dbReference type="ARBA" id="ARBA00022989"/>
    </source>
</evidence>
<proteinExistence type="predicted"/>
<dbReference type="Proteomes" id="UP000501534">
    <property type="component" value="Chromosome"/>
</dbReference>
<dbReference type="EMBL" id="CP053069">
    <property type="protein sequence ID" value="QJR11495.1"/>
    <property type="molecule type" value="Genomic_DNA"/>
</dbReference>
<keyword evidence="7" id="KW-1185">Reference proteome</keyword>
<evidence type="ECO:0000313" key="6">
    <source>
        <dbReference type="EMBL" id="QJR11495.1"/>
    </source>
</evidence>
<dbReference type="PANTHER" id="PTHR16950:SF16">
    <property type="entry name" value="ZINC TRANSPORTER ZIP13"/>
    <property type="match status" value="1"/>
</dbReference>
<feature type="transmembrane region" description="Helical" evidence="5">
    <location>
        <begin position="64"/>
        <end position="81"/>
    </location>
</feature>
<evidence type="ECO:0000256" key="5">
    <source>
        <dbReference type="SAM" id="Phobius"/>
    </source>
</evidence>
<accession>A0A6M4GWV8</accession>
<feature type="transmembrane region" description="Helical" evidence="5">
    <location>
        <begin position="37"/>
        <end position="58"/>
    </location>
</feature>
<organism evidence="6 7">
    <name type="scientific">Usitatibacter rugosus</name>
    <dbReference type="NCBI Taxonomy" id="2732067"/>
    <lineage>
        <taxon>Bacteria</taxon>
        <taxon>Pseudomonadati</taxon>
        <taxon>Pseudomonadota</taxon>
        <taxon>Betaproteobacteria</taxon>
        <taxon>Nitrosomonadales</taxon>
        <taxon>Usitatibacteraceae</taxon>
        <taxon>Usitatibacter</taxon>
    </lineage>
</organism>
<dbReference type="KEGG" id="uru:DSM104443_02572"/>
<dbReference type="Pfam" id="PF02535">
    <property type="entry name" value="Zip"/>
    <property type="match status" value="1"/>
</dbReference>
<feature type="transmembrane region" description="Helical" evidence="5">
    <location>
        <begin position="201"/>
        <end position="222"/>
    </location>
</feature>
<feature type="transmembrane region" description="Helical" evidence="5">
    <location>
        <begin position="6"/>
        <end position="25"/>
    </location>
</feature>
<sequence>MSTLGWILLSCVAGGALSIAIAAAVAFRVEARWISTLVSYAVGALLGAVFLDIIPHLFENNAHPGATAGLLLAGILVFFVLEKALLWRHHHHHGGDDESEHGHGAHDHGRSGWMIVFGDSFHNFTDGVIIAGAFLADIRLGITTSLAIIAHEIPQEIGDFLILLHSGFSKKKALLLNLFSSLATVVGALLGYVMLYNARDWVPAMLALAAASMIYVAVADLIPGLHKKADLRETGMQILFILLGVGSIALVHELAGH</sequence>